<evidence type="ECO:0000259" key="2">
    <source>
        <dbReference type="PROSITE" id="PS50206"/>
    </source>
</evidence>
<keyword evidence="1" id="KW-0732">Signal</keyword>
<dbReference type="RefSeq" id="WP_103017385.1">
    <property type="nucleotide sequence ID" value="NZ_CALTSI010000017.1"/>
</dbReference>
<dbReference type="PANTHER" id="PTHR43031">
    <property type="entry name" value="FAD-DEPENDENT OXIDOREDUCTASE"/>
    <property type="match status" value="1"/>
</dbReference>
<dbReference type="SMART" id="SM00450">
    <property type="entry name" value="RHOD"/>
    <property type="match status" value="1"/>
</dbReference>
<reference evidence="3" key="1">
    <citation type="submission" date="2022-08" db="EMBL/GenBank/DDBJ databases">
        <title>Genomic Encyclopedia of Type Strains, Phase V (KMG-V): Genome sequencing to study the core and pangenomes of soil and plant-associated prokaryotes.</title>
        <authorList>
            <person name="Whitman W."/>
        </authorList>
    </citation>
    <scope>NUCLEOTIDE SEQUENCE</scope>
    <source>
        <strain evidence="3">SP2016B</strain>
        <strain evidence="4">SP3012</strain>
    </source>
</reference>
<organism evidence="3 5">
    <name type="scientific">Salinibacter ruber</name>
    <dbReference type="NCBI Taxonomy" id="146919"/>
    <lineage>
        <taxon>Bacteria</taxon>
        <taxon>Pseudomonadati</taxon>
        <taxon>Rhodothermota</taxon>
        <taxon>Rhodothermia</taxon>
        <taxon>Rhodothermales</taxon>
        <taxon>Salinibacteraceae</taxon>
        <taxon>Salinibacter</taxon>
    </lineage>
</organism>
<evidence type="ECO:0000256" key="1">
    <source>
        <dbReference type="SAM" id="SignalP"/>
    </source>
</evidence>
<comment type="caution">
    <text evidence="3">The sequence shown here is derived from an EMBL/GenBank/DDBJ whole genome shotgun (WGS) entry which is preliminary data.</text>
</comment>
<feature type="signal peptide" evidence="1">
    <location>
        <begin position="1"/>
        <end position="21"/>
    </location>
</feature>
<protein>
    <submittedName>
        <fullName evidence="3">Rhodanese-related sulfurtransferase</fullName>
    </submittedName>
</protein>
<dbReference type="Proteomes" id="UP001155034">
    <property type="component" value="Unassembled WGS sequence"/>
</dbReference>
<dbReference type="SUPFAM" id="SSF52821">
    <property type="entry name" value="Rhodanese/Cell cycle control phosphatase"/>
    <property type="match status" value="1"/>
</dbReference>
<evidence type="ECO:0000313" key="4">
    <source>
        <dbReference type="EMBL" id="MCS4037841.1"/>
    </source>
</evidence>
<name>A0A9X2U0P0_9BACT</name>
<feature type="chain" id="PRO_5040658487" evidence="1">
    <location>
        <begin position="22"/>
        <end position="175"/>
    </location>
</feature>
<feature type="domain" description="Rhodanese" evidence="2">
    <location>
        <begin position="54"/>
        <end position="143"/>
    </location>
</feature>
<dbReference type="InterPro" id="IPR001763">
    <property type="entry name" value="Rhodanese-like_dom"/>
</dbReference>
<sequence>MRRLFASLLCAVALQAGCSEALTWRAVNHMIAADYPDVTALTTDSLAAQLADSTSPTPVLLDARSPDEYAVSHLRGARRVNPSADAYPALDTLASDAPIVVYCSVGYRSAGVVQALQTQGFSRVYNLKGSIFRWANEGRPVYRNGEPVSAVHPYDASWGQLLTDSLRASPSSESL</sequence>
<dbReference type="Proteomes" id="UP001155040">
    <property type="component" value="Unassembled WGS sequence"/>
</dbReference>
<gene>
    <name evidence="3" type="ORF">GGP82_002272</name>
    <name evidence="4" type="ORF">GGQ01_002928</name>
</gene>
<dbReference type="AlphaFoldDB" id="A0A9X2U0P0"/>
<dbReference type="Pfam" id="PF00581">
    <property type="entry name" value="Rhodanese"/>
    <property type="match status" value="1"/>
</dbReference>
<evidence type="ECO:0000313" key="3">
    <source>
        <dbReference type="EMBL" id="MCS3865710.1"/>
    </source>
</evidence>
<evidence type="ECO:0000313" key="5">
    <source>
        <dbReference type="Proteomes" id="UP001155034"/>
    </source>
</evidence>
<accession>A0A9X2U0P0</accession>
<dbReference type="InterPro" id="IPR036873">
    <property type="entry name" value="Rhodanese-like_dom_sf"/>
</dbReference>
<dbReference type="CDD" id="cd00158">
    <property type="entry name" value="RHOD"/>
    <property type="match status" value="1"/>
</dbReference>
<dbReference type="Gene3D" id="3.40.250.10">
    <property type="entry name" value="Rhodanese-like domain"/>
    <property type="match status" value="1"/>
</dbReference>
<dbReference type="EMBL" id="JANTYZ010000006">
    <property type="protein sequence ID" value="MCS3865710.1"/>
    <property type="molecule type" value="Genomic_DNA"/>
</dbReference>
<dbReference type="EMBL" id="JANUBF010000027">
    <property type="protein sequence ID" value="MCS4037841.1"/>
    <property type="molecule type" value="Genomic_DNA"/>
</dbReference>
<dbReference type="PROSITE" id="PS50206">
    <property type="entry name" value="RHODANESE_3"/>
    <property type="match status" value="1"/>
</dbReference>
<proteinExistence type="predicted"/>
<dbReference type="InterPro" id="IPR050229">
    <property type="entry name" value="GlpE_sulfurtransferase"/>
</dbReference>
<dbReference type="PANTHER" id="PTHR43031:SF16">
    <property type="entry name" value="OXIDOREDUCTASE"/>
    <property type="match status" value="1"/>
</dbReference>